<accession>A0ABW5SY85</accession>
<comment type="caution">
    <text evidence="1">The sequence shown here is derived from an EMBL/GenBank/DDBJ whole genome shotgun (WGS) entry which is preliminary data.</text>
</comment>
<dbReference type="RefSeq" id="WP_380711953.1">
    <property type="nucleotide sequence ID" value="NZ_JBHUML010000002.1"/>
</dbReference>
<gene>
    <name evidence="1" type="ORF">ACFSUB_04300</name>
</gene>
<organism evidence="1 2">
    <name type="scientific">Salibacterium lacus</name>
    <dbReference type="NCBI Taxonomy" id="1898109"/>
    <lineage>
        <taxon>Bacteria</taxon>
        <taxon>Bacillati</taxon>
        <taxon>Bacillota</taxon>
        <taxon>Bacilli</taxon>
        <taxon>Bacillales</taxon>
        <taxon>Bacillaceae</taxon>
    </lineage>
</organism>
<keyword evidence="2" id="KW-1185">Reference proteome</keyword>
<name>A0ABW5SY85_9BACI</name>
<dbReference type="Proteomes" id="UP001597520">
    <property type="component" value="Unassembled WGS sequence"/>
</dbReference>
<evidence type="ECO:0000313" key="1">
    <source>
        <dbReference type="EMBL" id="MFD2704676.1"/>
    </source>
</evidence>
<sequence>MADKLTQLTLTVKHADNVDMAELTDKVTDYIFAEYAEVHAIDYEKHPKEDE</sequence>
<reference evidence="2" key="1">
    <citation type="journal article" date="2019" name="Int. J. Syst. Evol. Microbiol.">
        <title>The Global Catalogue of Microorganisms (GCM) 10K type strain sequencing project: providing services to taxonomists for standard genome sequencing and annotation.</title>
        <authorList>
            <consortium name="The Broad Institute Genomics Platform"/>
            <consortium name="The Broad Institute Genome Sequencing Center for Infectious Disease"/>
            <person name="Wu L."/>
            <person name="Ma J."/>
        </authorList>
    </citation>
    <scope>NUCLEOTIDE SEQUENCE [LARGE SCALE GENOMIC DNA]</scope>
    <source>
        <strain evidence="2">KCTC 33792</strain>
    </source>
</reference>
<proteinExistence type="predicted"/>
<protein>
    <recommendedName>
        <fullName evidence="3">Phage protein</fullName>
    </recommendedName>
</protein>
<evidence type="ECO:0008006" key="3">
    <source>
        <dbReference type="Google" id="ProtNLM"/>
    </source>
</evidence>
<dbReference type="EMBL" id="JBHUML010000002">
    <property type="protein sequence ID" value="MFD2704676.1"/>
    <property type="molecule type" value="Genomic_DNA"/>
</dbReference>
<evidence type="ECO:0000313" key="2">
    <source>
        <dbReference type="Proteomes" id="UP001597520"/>
    </source>
</evidence>